<organism evidence="1 2">
    <name type="scientific">Pocillopora meandrina</name>
    <dbReference type="NCBI Taxonomy" id="46732"/>
    <lineage>
        <taxon>Eukaryota</taxon>
        <taxon>Metazoa</taxon>
        <taxon>Cnidaria</taxon>
        <taxon>Anthozoa</taxon>
        <taxon>Hexacorallia</taxon>
        <taxon>Scleractinia</taxon>
        <taxon>Astrocoeniina</taxon>
        <taxon>Pocilloporidae</taxon>
        <taxon>Pocillopora</taxon>
    </lineage>
</organism>
<keyword evidence="2" id="KW-1185">Reference proteome</keyword>
<dbReference type="InterPro" id="IPR028019">
    <property type="entry name" value="DUF4508"/>
</dbReference>
<dbReference type="PANTHER" id="PTHR16260">
    <property type="entry name" value="SIMILAR TO 1700123O20RIK PROTEIN"/>
    <property type="match status" value="1"/>
</dbReference>
<reference evidence="1 2" key="1">
    <citation type="submission" date="2022-05" db="EMBL/GenBank/DDBJ databases">
        <authorList>
            <consortium name="Genoscope - CEA"/>
            <person name="William W."/>
        </authorList>
    </citation>
    <scope>NUCLEOTIDE SEQUENCE [LARGE SCALE GENOMIC DNA]</scope>
</reference>
<dbReference type="Proteomes" id="UP001159428">
    <property type="component" value="Unassembled WGS sequence"/>
</dbReference>
<gene>
    <name evidence="1" type="ORF">PMEA_00022610</name>
</gene>
<evidence type="ECO:0000313" key="2">
    <source>
        <dbReference type="Proteomes" id="UP001159428"/>
    </source>
</evidence>
<dbReference type="EMBL" id="CALNXJ010000040">
    <property type="protein sequence ID" value="CAH3145503.1"/>
    <property type="molecule type" value="Genomic_DNA"/>
</dbReference>
<dbReference type="Pfam" id="PF14969">
    <property type="entry name" value="DUF4508"/>
    <property type="match status" value="1"/>
</dbReference>
<sequence length="111" mass="13269">MAACTEKKSTDEELRVVLSWFSCWTEHQKYEFMDILANKVTPNKLSSLNDALESLSLASPDVFHCQLRMFNKWFLQWTDQQRNLFVNRLEEIDYQSVQYFYEKVSQTAQQE</sequence>
<name>A0AAU9XG06_9CNID</name>
<dbReference type="AlphaFoldDB" id="A0AAU9XG06"/>
<evidence type="ECO:0000313" key="1">
    <source>
        <dbReference type="EMBL" id="CAH3145503.1"/>
    </source>
</evidence>
<dbReference type="PANTHER" id="PTHR16260:SF3">
    <property type="entry name" value="CHROMOSOME 14 OPEN READING FRAME 119-LIKE-RELATED"/>
    <property type="match status" value="1"/>
</dbReference>
<comment type="caution">
    <text evidence="1">The sequence shown here is derived from an EMBL/GenBank/DDBJ whole genome shotgun (WGS) entry which is preliminary data.</text>
</comment>
<protein>
    <submittedName>
        <fullName evidence="1">Uncharacterized protein</fullName>
    </submittedName>
</protein>
<accession>A0AAU9XG06</accession>
<proteinExistence type="predicted"/>